<accession>A0A4R5NQS3</accession>
<dbReference type="PANTHER" id="PTHR43827:SF3">
    <property type="entry name" value="NADP-DEPENDENT OXIDOREDUCTASE DOMAIN-CONTAINING PROTEIN"/>
    <property type="match status" value="1"/>
</dbReference>
<dbReference type="InterPro" id="IPR036812">
    <property type="entry name" value="NAD(P)_OxRdtase_dom_sf"/>
</dbReference>
<dbReference type="STRING" id="1122149.FD44_GL000291"/>
<dbReference type="CDD" id="cd19071">
    <property type="entry name" value="AKR_AKR1-5-like"/>
    <property type="match status" value="1"/>
</dbReference>
<feature type="active site" description="Proton donor" evidence="4">
    <location>
        <position position="53"/>
    </location>
</feature>
<feature type="site" description="Lowers pKa of active site Tyr" evidence="6">
    <location>
        <position position="78"/>
    </location>
</feature>
<protein>
    <recommendedName>
        <fullName evidence="7">NADP-dependent oxidoreductase domain-containing protein</fullName>
    </recommendedName>
</protein>
<dbReference type="PANTHER" id="PTHR43827">
    <property type="entry name" value="2,5-DIKETO-D-GLUCONIC ACID REDUCTASE"/>
    <property type="match status" value="1"/>
</dbReference>
<dbReference type="RefSeq" id="WP_010620459.1">
    <property type="nucleotide sequence ID" value="NZ_CP042371.1"/>
</dbReference>
<evidence type="ECO:0000313" key="8">
    <source>
        <dbReference type="EMBL" id="TDG78976.1"/>
    </source>
</evidence>
<dbReference type="Gene3D" id="3.20.20.100">
    <property type="entry name" value="NADP-dependent oxidoreductase domain"/>
    <property type="match status" value="1"/>
</dbReference>
<dbReference type="InterPro" id="IPR018170">
    <property type="entry name" value="Aldo/ket_reductase_CS"/>
</dbReference>
<evidence type="ECO:0000256" key="5">
    <source>
        <dbReference type="PIRSR" id="PIRSR000097-2"/>
    </source>
</evidence>
<keyword evidence="3" id="KW-0560">Oxidoreductase</keyword>
<dbReference type="GO" id="GO:0016616">
    <property type="term" value="F:oxidoreductase activity, acting on the CH-OH group of donors, NAD or NADP as acceptor"/>
    <property type="evidence" value="ECO:0007669"/>
    <property type="project" value="UniProtKB-ARBA"/>
</dbReference>
<reference evidence="8 9" key="1">
    <citation type="journal article" date="2019" name="Appl. Microbiol. Biotechnol.">
        <title>Uncovering carbohydrate metabolism through a genotype-phenotype association study of 56 lactic acid bacteria genomes.</title>
        <authorList>
            <person name="Buron-Moles G."/>
            <person name="Chailyan A."/>
            <person name="Dolejs I."/>
            <person name="Forster J."/>
            <person name="Miks M.H."/>
        </authorList>
    </citation>
    <scope>NUCLEOTIDE SEQUENCE [LARGE SCALE GENOMIC DNA]</scope>
    <source>
        <strain evidence="8 9">ATCC 49373</strain>
    </source>
</reference>
<dbReference type="FunFam" id="3.20.20.100:FF:000002">
    <property type="entry name" value="2,5-diketo-D-gluconic acid reductase A"/>
    <property type="match status" value="1"/>
</dbReference>
<keyword evidence="9" id="KW-1185">Reference proteome</keyword>
<name>A0A4R5NQS3_9LACO</name>
<evidence type="ECO:0000256" key="2">
    <source>
        <dbReference type="ARBA" id="ARBA00022857"/>
    </source>
</evidence>
<feature type="domain" description="NADP-dependent oxidoreductase" evidence="7">
    <location>
        <begin position="20"/>
        <end position="261"/>
    </location>
</feature>
<evidence type="ECO:0000259" key="7">
    <source>
        <dbReference type="Pfam" id="PF00248"/>
    </source>
</evidence>
<dbReference type="PRINTS" id="PR00069">
    <property type="entry name" value="ALDKETRDTASE"/>
</dbReference>
<evidence type="ECO:0000256" key="6">
    <source>
        <dbReference type="PIRSR" id="PIRSR000097-3"/>
    </source>
</evidence>
<dbReference type="SUPFAM" id="SSF51430">
    <property type="entry name" value="NAD(P)-linked oxidoreductase"/>
    <property type="match status" value="1"/>
</dbReference>
<evidence type="ECO:0000256" key="1">
    <source>
        <dbReference type="ARBA" id="ARBA00007905"/>
    </source>
</evidence>
<gene>
    <name evidence="8" type="ORF">C5L31_000571</name>
</gene>
<dbReference type="InterPro" id="IPR023210">
    <property type="entry name" value="NADP_OxRdtase_dom"/>
</dbReference>
<dbReference type="PROSITE" id="PS00063">
    <property type="entry name" value="ALDOKETO_REDUCTASE_3"/>
    <property type="match status" value="1"/>
</dbReference>
<sequence>MSEIEKTLTLKDGNKMPLVGFGTYLLTDQETMDQSIKTAYDAGYRLFDTAQLYRNEDLLGQSFINLQIPRDEIFITSKVAEYSQGYDLTIASIDDSLKRLQTDHLDLLLVHWPIQTQFFDTWRALEQLKKDGKVKSIGVSNYQQVHLQLLATKAEEMPAVNQVELHPYLTNKPLVKFDEQEKIATQAWSPLGRGAVLDNPMIAKIAAHHSKSVAQVILRWEIQQGVAVIPKSKTPERIKENIDIFDFELTEDEMTMIDLLNKNQRTGNEPELVYELGKQY</sequence>
<dbReference type="EMBL" id="PUFO01000029">
    <property type="protein sequence ID" value="TDG78976.1"/>
    <property type="molecule type" value="Genomic_DNA"/>
</dbReference>
<comment type="caution">
    <text evidence="8">The sequence shown here is derived from an EMBL/GenBank/DDBJ whole genome shotgun (WGS) entry which is preliminary data.</text>
</comment>
<dbReference type="PROSITE" id="PS00062">
    <property type="entry name" value="ALDOKETO_REDUCTASE_2"/>
    <property type="match status" value="1"/>
</dbReference>
<dbReference type="AlphaFoldDB" id="A0A4R5NQS3"/>
<comment type="similarity">
    <text evidence="1">Belongs to the aldo/keto reductase family.</text>
</comment>
<dbReference type="Pfam" id="PF00248">
    <property type="entry name" value="Aldo_ket_red"/>
    <property type="match status" value="1"/>
</dbReference>
<proteinExistence type="inferred from homology"/>
<evidence type="ECO:0000313" key="9">
    <source>
        <dbReference type="Proteomes" id="UP000294854"/>
    </source>
</evidence>
<keyword evidence="2" id="KW-0521">NADP</keyword>
<dbReference type="OrthoDB" id="9804790at2"/>
<dbReference type="Proteomes" id="UP000294854">
    <property type="component" value="Unassembled WGS sequence"/>
</dbReference>
<organism evidence="8 9">
    <name type="scientific">Secundilactobacillus malefermentans</name>
    <dbReference type="NCBI Taxonomy" id="176292"/>
    <lineage>
        <taxon>Bacteria</taxon>
        <taxon>Bacillati</taxon>
        <taxon>Bacillota</taxon>
        <taxon>Bacilli</taxon>
        <taxon>Lactobacillales</taxon>
        <taxon>Lactobacillaceae</taxon>
        <taxon>Secundilactobacillus</taxon>
    </lineage>
</organism>
<evidence type="ECO:0000256" key="3">
    <source>
        <dbReference type="ARBA" id="ARBA00023002"/>
    </source>
</evidence>
<dbReference type="InterPro" id="IPR020471">
    <property type="entry name" value="AKR"/>
</dbReference>
<evidence type="ECO:0000256" key="4">
    <source>
        <dbReference type="PIRSR" id="PIRSR000097-1"/>
    </source>
</evidence>
<feature type="binding site" evidence="5">
    <location>
        <position position="111"/>
    </location>
    <ligand>
        <name>substrate</name>
    </ligand>
</feature>
<dbReference type="PROSITE" id="PS00798">
    <property type="entry name" value="ALDOKETO_REDUCTASE_1"/>
    <property type="match status" value="1"/>
</dbReference>
<dbReference type="PIRSF" id="PIRSF000097">
    <property type="entry name" value="AKR"/>
    <property type="match status" value="1"/>
</dbReference>